<accession>A0ABR3YJM7</accession>
<dbReference type="Proteomes" id="UP001583280">
    <property type="component" value="Unassembled WGS sequence"/>
</dbReference>
<organism evidence="2 3">
    <name type="scientific">Ceratocystis pirilliformis</name>
    <dbReference type="NCBI Taxonomy" id="259994"/>
    <lineage>
        <taxon>Eukaryota</taxon>
        <taxon>Fungi</taxon>
        <taxon>Dikarya</taxon>
        <taxon>Ascomycota</taxon>
        <taxon>Pezizomycotina</taxon>
        <taxon>Sordariomycetes</taxon>
        <taxon>Hypocreomycetidae</taxon>
        <taxon>Microascales</taxon>
        <taxon>Ceratocystidaceae</taxon>
        <taxon>Ceratocystis</taxon>
    </lineage>
</organism>
<gene>
    <name evidence="2" type="ORF">Cpir12675_006146</name>
</gene>
<feature type="compositionally biased region" description="Polar residues" evidence="1">
    <location>
        <begin position="467"/>
        <end position="479"/>
    </location>
</feature>
<keyword evidence="3" id="KW-1185">Reference proteome</keyword>
<name>A0ABR3YJM7_9PEZI</name>
<protein>
    <submittedName>
        <fullName evidence="2">Uncharacterized protein</fullName>
    </submittedName>
</protein>
<feature type="region of interest" description="Disordered" evidence="1">
    <location>
        <begin position="455"/>
        <end position="482"/>
    </location>
</feature>
<evidence type="ECO:0000256" key="1">
    <source>
        <dbReference type="SAM" id="MobiDB-lite"/>
    </source>
</evidence>
<evidence type="ECO:0000313" key="2">
    <source>
        <dbReference type="EMBL" id="KAL1888505.1"/>
    </source>
</evidence>
<comment type="caution">
    <text evidence="2">The sequence shown here is derived from an EMBL/GenBank/DDBJ whole genome shotgun (WGS) entry which is preliminary data.</text>
</comment>
<sequence>MPSHNASPSQTPASTHRWMHEWRTKKTIDIKPPRPKGPRSLMAMTLEVFCDNIDSLPDIPTGSNLPTRPLYLAYKEIIKTYGLTFHAFKVFSRVFGDFPTDSIPISTWMFVIHACEPDGPFSKVARGLSSYSLDFLAHIVLSEGASVTESEFMQLGRMPNLAVLEFIVPWSHFERLQPDSSRLLPRVTDRMFRGMANQDNPFPALRILKLWGPHEVTPRALAYMAKFPSLVLVDLVCMTSANFDVGDSPAIMAGWTREPMLKWRHLLADVSLLCHNGDDVIDDIQPAKVSAICENLGLWIFSARNKSAPQKVYKLSPDNHGDSHVRCLPDSLKEIIRQDPPTEQCHVMDDCIEDCRSCMDDYWAALMYTSLGQANTQNKDLEKLDSTFEAGQNIVYLKALGVKVPVPPKPFVTMYLGHPGRRKNRYSLKTTEVYVPKEVTGRRIYTRKYETIGKPQAAAQLRHSRPMTHNTSPQASSQPRARKRIRLDEMLKSFAV</sequence>
<evidence type="ECO:0000313" key="3">
    <source>
        <dbReference type="Proteomes" id="UP001583280"/>
    </source>
</evidence>
<reference evidence="2 3" key="1">
    <citation type="journal article" date="2024" name="IMA Fungus">
        <title>IMA Genome - F19 : A genome assembly and annotation guide to empower mycologists, including annotated draft genome sequences of Ceratocystis pirilliformis, Diaporthe australafricana, Fusarium ophioides, Paecilomyces lecythidis, and Sporothrix stenoceras.</title>
        <authorList>
            <person name="Aylward J."/>
            <person name="Wilson A.M."/>
            <person name="Visagie C.M."/>
            <person name="Spraker J."/>
            <person name="Barnes I."/>
            <person name="Buitendag C."/>
            <person name="Ceriani C."/>
            <person name="Del Mar Angel L."/>
            <person name="du Plessis D."/>
            <person name="Fuchs T."/>
            <person name="Gasser K."/>
            <person name="Kramer D."/>
            <person name="Li W."/>
            <person name="Munsamy K."/>
            <person name="Piso A."/>
            <person name="Price J.L."/>
            <person name="Sonnekus B."/>
            <person name="Thomas C."/>
            <person name="van der Nest A."/>
            <person name="van Dijk A."/>
            <person name="van Heerden A."/>
            <person name="van Vuuren N."/>
            <person name="Yilmaz N."/>
            <person name="Duong T.A."/>
            <person name="van der Merwe N.A."/>
            <person name="Wingfield M.J."/>
            <person name="Wingfield B.D."/>
        </authorList>
    </citation>
    <scope>NUCLEOTIDE SEQUENCE [LARGE SCALE GENOMIC DNA]</scope>
    <source>
        <strain evidence="2 3">CMW 12675</strain>
    </source>
</reference>
<dbReference type="EMBL" id="JAWDJO010000258">
    <property type="protein sequence ID" value="KAL1888505.1"/>
    <property type="molecule type" value="Genomic_DNA"/>
</dbReference>
<proteinExistence type="predicted"/>